<feature type="transmembrane region" description="Helical" evidence="2">
    <location>
        <begin position="116"/>
        <end position="135"/>
    </location>
</feature>
<proteinExistence type="predicted"/>
<reference evidence="3 4" key="1">
    <citation type="submission" date="2022-06" db="EMBL/GenBank/DDBJ databases">
        <title>Whole genome sequence of Streptomyces griseoincarnatus RB7AG.</title>
        <authorList>
            <person name="Ray L."/>
            <person name="Behera S."/>
            <person name="Panda A.N."/>
        </authorList>
    </citation>
    <scope>NUCLEOTIDE SEQUENCE [LARGE SCALE GENOMIC DNA]</scope>
    <source>
        <strain evidence="3 4">RB7AG</strain>
    </source>
</reference>
<feature type="region of interest" description="Disordered" evidence="1">
    <location>
        <begin position="247"/>
        <end position="302"/>
    </location>
</feature>
<dbReference type="Proteomes" id="UP001523263">
    <property type="component" value="Unassembled WGS sequence"/>
</dbReference>
<accession>A0ABT0VYW8</accession>
<feature type="region of interest" description="Disordered" evidence="1">
    <location>
        <begin position="1"/>
        <end position="41"/>
    </location>
</feature>
<feature type="compositionally biased region" description="Low complexity" evidence="1">
    <location>
        <begin position="22"/>
        <end position="37"/>
    </location>
</feature>
<organism evidence="3 4">
    <name type="scientific">Streptomyces griseoincarnatus</name>
    <dbReference type="NCBI Taxonomy" id="29305"/>
    <lineage>
        <taxon>Bacteria</taxon>
        <taxon>Bacillati</taxon>
        <taxon>Actinomycetota</taxon>
        <taxon>Actinomycetes</taxon>
        <taxon>Kitasatosporales</taxon>
        <taxon>Streptomycetaceae</taxon>
        <taxon>Streptomyces</taxon>
        <taxon>Streptomyces griseoincarnatus group</taxon>
    </lineage>
</organism>
<dbReference type="RefSeq" id="WP_251099514.1">
    <property type="nucleotide sequence ID" value="NZ_JAMQBH010000015.1"/>
</dbReference>
<feature type="region of interest" description="Disordered" evidence="1">
    <location>
        <begin position="80"/>
        <end position="104"/>
    </location>
</feature>
<keyword evidence="2" id="KW-0812">Transmembrane</keyword>
<feature type="compositionally biased region" description="Basic and acidic residues" evidence="1">
    <location>
        <begin position="289"/>
        <end position="302"/>
    </location>
</feature>
<sequence length="302" mass="29550">MGERQSDGGRAGRRRAHPERSACPVGVPAAAGRAAPVSVEGPAGDTARLEALLVAALVRDGVDAGAEQRAVAAFVAAREAEAQGPAREAGAQGARTRRRDDWRASRRRFGGRSLRATLGALVAGCALSGVAWAGIQAAGTPGGGRSEDTGPTRTPSASSAPAVPDASGTSGAGEAPGVSASASAAEEGRDRARRGSGPAEAAGDVEAQCRAYERAAGRGRVPDAPAWERLVAAAGGAGRVDAYCAGRAGGALPTASSPAPASVPPVARDEAGAGRPTGEAAGTGSSGEGKGRGEDEGAGRKP</sequence>
<evidence type="ECO:0000313" key="3">
    <source>
        <dbReference type="EMBL" id="MCM2516524.1"/>
    </source>
</evidence>
<evidence type="ECO:0000256" key="1">
    <source>
        <dbReference type="SAM" id="MobiDB-lite"/>
    </source>
</evidence>
<keyword evidence="4" id="KW-1185">Reference proteome</keyword>
<feature type="region of interest" description="Disordered" evidence="1">
    <location>
        <begin position="138"/>
        <end position="207"/>
    </location>
</feature>
<feature type="compositionally biased region" description="Low complexity" evidence="1">
    <location>
        <begin position="255"/>
        <end position="266"/>
    </location>
</feature>
<keyword evidence="2" id="KW-0472">Membrane</keyword>
<dbReference type="EMBL" id="JAMQBH010000015">
    <property type="protein sequence ID" value="MCM2516524.1"/>
    <property type="molecule type" value="Genomic_DNA"/>
</dbReference>
<gene>
    <name evidence="3" type="ORF">NC658_25265</name>
</gene>
<evidence type="ECO:0000313" key="4">
    <source>
        <dbReference type="Proteomes" id="UP001523263"/>
    </source>
</evidence>
<keyword evidence="2" id="KW-1133">Transmembrane helix</keyword>
<name>A0ABT0VYW8_STRGI</name>
<comment type="caution">
    <text evidence="3">The sequence shown here is derived from an EMBL/GenBank/DDBJ whole genome shotgun (WGS) entry which is preliminary data.</text>
</comment>
<evidence type="ECO:0000256" key="2">
    <source>
        <dbReference type="SAM" id="Phobius"/>
    </source>
</evidence>
<protein>
    <submittedName>
        <fullName evidence="3">Uncharacterized protein</fullName>
    </submittedName>
</protein>
<feature type="compositionally biased region" description="Low complexity" evidence="1">
    <location>
        <begin position="151"/>
        <end position="185"/>
    </location>
</feature>